<evidence type="ECO:0000313" key="6">
    <source>
        <dbReference type="Proteomes" id="UP000552836"/>
    </source>
</evidence>
<evidence type="ECO:0000313" key="7">
    <source>
        <dbReference type="Proteomes" id="UP000648663"/>
    </source>
</evidence>
<comment type="caution">
    <text evidence="5">The sequence shown here is derived from an EMBL/GenBank/DDBJ whole genome shotgun (WGS) entry which is preliminary data.</text>
</comment>
<keyword evidence="2" id="KW-1133">Transmembrane helix</keyword>
<feature type="transmembrane region" description="Helical" evidence="2">
    <location>
        <begin position="80"/>
        <end position="101"/>
    </location>
</feature>
<keyword evidence="2" id="KW-0472">Membrane</keyword>
<accession>A0A846LRF7</accession>
<reference evidence="5 6" key="3">
    <citation type="submission" date="2020-02" db="EMBL/GenBank/DDBJ databases">
        <title>Sequencing the genomes of 1000 actinobacteria strains.</title>
        <authorList>
            <person name="Klenk H.-P."/>
        </authorList>
    </citation>
    <scope>NUCLEOTIDE SEQUENCE [LARGE SCALE GENOMIC DNA]</scope>
    <source>
        <strain evidence="5 6">DSM 45201</strain>
    </source>
</reference>
<keyword evidence="2" id="KW-0812">Transmembrane</keyword>
<evidence type="ECO:0000313" key="5">
    <source>
        <dbReference type="EMBL" id="NIH70116.1"/>
    </source>
</evidence>
<feature type="region of interest" description="Disordered" evidence="1">
    <location>
        <begin position="31"/>
        <end position="51"/>
    </location>
</feature>
<feature type="signal peptide" evidence="3">
    <location>
        <begin position="1"/>
        <end position="23"/>
    </location>
</feature>
<dbReference type="EMBL" id="BMMI01000013">
    <property type="protein sequence ID" value="GGL84086.1"/>
    <property type="molecule type" value="Genomic_DNA"/>
</dbReference>
<name>A0A846LRF7_9ACTN</name>
<sequence length="139" mass="14381">MRGRRIWALLAVAAVLAMHGVQCMGGVVDSTSTPPAAVAPSDSHHGAAASTADGMHHVTTPASTHQDAAPHGMPAHGADVWTVCLSVLFTALTSLGVAVLLRGRTTLSLRGPPPSVRRLRHLLRPAPAPDLASLCLLRI</sequence>
<dbReference type="EMBL" id="JAAMPA010000003">
    <property type="protein sequence ID" value="NIH70116.1"/>
    <property type="molecule type" value="Genomic_DNA"/>
</dbReference>
<keyword evidence="3" id="KW-0732">Signal</keyword>
<reference evidence="4" key="1">
    <citation type="journal article" date="2014" name="Int. J. Syst. Evol. Microbiol.">
        <title>Complete genome of a new Firmicutes species belonging to the dominant human colonic microbiota ('Ruminococcus bicirculans') reveals two chromosomes and a selective capacity to utilize plant glucans.</title>
        <authorList>
            <consortium name="NISC Comparative Sequencing Program"/>
            <person name="Wegmann U."/>
            <person name="Louis P."/>
            <person name="Goesmann A."/>
            <person name="Henrissat B."/>
            <person name="Duncan S.H."/>
            <person name="Flint H.J."/>
        </authorList>
    </citation>
    <scope>NUCLEOTIDE SEQUENCE</scope>
    <source>
        <strain evidence="4">CGMCC 4.5581</strain>
    </source>
</reference>
<organism evidence="5 6">
    <name type="scientific">Modestobacter marinus</name>
    <dbReference type="NCBI Taxonomy" id="477641"/>
    <lineage>
        <taxon>Bacteria</taxon>
        <taxon>Bacillati</taxon>
        <taxon>Actinomycetota</taxon>
        <taxon>Actinomycetes</taxon>
        <taxon>Geodermatophilales</taxon>
        <taxon>Geodermatophilaceae</taxon>
        <taxon>Modestobacter</taxon>
    </lineage>
</organism>
<reference evidence="4" key="4">
    <citation type="submission" date="2024-05" db="EMBL/GenBank/DDBJ databases">
        <authorList>
            <person name="Sun Q."/>
            <person name="Zhou Y."/>
        </authorList>
    </citation>
    <scope>NUCLEOTIDE SEQUENCE</scope>
    <source>
        <strain evidence="4">CGMCC 4.5581</strain>
    </source>
</reference>
<gene>
    <name evidence="5" type="ORF">FB380_004614</name>
    <name evidence="4" type="ORF">GCM10011589_45690</name>
</gene>
<evidence type="ECO:0000313" key="4">
    <source>
        <dbReference type="EMBL" id="GGL84086.1"/>
    </source>
</evidence>
<dbReference type="RefSeq" id="WP_166757625.1">
    <property type="nucleotide sequence ID" value="NZ_BAABJU010000008.1"/>
</dbReference>
<proteinExistence type="predicted"/>
<evidence type="ECO:0000256" key="2">
    <source>
        <dbReference type="SAM" id="Phobius"/>
    </source>
</evidence>
<dbReference type="AlphaFoldDB" id="A0A846LRF7"/>
<protein>
    <submittedName>
        <fullName evidence="5">Uncharacterized protein</fullName>
    </submittedName>
</protein>
<dbReference type="Proteomes" id="UP000648663">
    <property type="component" value="Unassembled WGS sequence"/>
</dbReference>
<feature type="chain" id="PRO_5032283752" evidence="3">
    <location>
        <begin position="24"/>
        <end position="139"/>
    </location>
</feature>
<keyword evidence="7" id="KW-1185">Reference proteome</keyword>
<dbReference type="Proteomes" id="UP000552836">
    <property type="component" value="Unassembled WGS sequence"/>
</dbReference>
<evidence type="ECO:0000256" key="3">
    <source>
        <dbReference type="SAM" id="SignalP"/>
    </source>
</evidence>
<reference evidence="7" key="2">
    <citation type="journal article" date="2019" name="Int. J. Syst. Evol. Microbiol.">
        <title>The Global Catalogue of Microorganisms (GCM) 10K type strain sequencing project: providing services to taxonomists for standard genome sequencing and annotation.</title>
        <authorList>
            <consortium name="The Broad Institute Genomics Platform"/>
            <consortium name="The Broad Institute Genome Sequencing Center for Infectious Disease"/>
            <person name="Wu L."/>
            <person name="Ma J."/>
        </authorList>
    </citation>
    <scope>NUCLEOTIDE SEQUENCE [LARGE SCALE GENOMIC DNA]</scope>
    <source>
        <strain evidence="7">CGMCC 4.5581</strain>
    </source>
</reference>
<evidence type="ECO:0000256" key="1">
    <source>
        <dbReference type="SAM" id="MobiDB-lite"/>
    </source>
</evidence>